<reference evidence="10" key="3">
    <citation type="submission" date="2019-07" db="EMBL/GenBank/DDBJ databases">
        <authorList>
            <person name="Seetharam A."/>
            <person name="Woodhouse M."/>
            <person name="Cannon E."/>
        </authorList>
    </citation>
    <scope>NUCLEOTIDE SEQUENCE [LARGE SCALE GENOMIC DNA]</scope>
    <source>
        <strain evidence="10">cv. B73</strain>
    </source>
</reference>
<dbReference type="Proteomes" id="UP000007305">
    <property type="component" value="Chromosome 5"/>
</dbReference>
<proteinExistence type="evidence at protein level"/>
<evidence type="ECO:0000256" key="2">
    <source>
        <dbReference type="ARBA" id="ARBA00022475"/>
    </source>
</evidence>
<dbReference type="OrthoDB" id="1431247at2759"/>
<reference evidence="9" key="1">
    <citation type="journal article" date="2009" name="PLoS Genet.">
        <title>Sequencing, mapping, and analysis of 27,455 maize full-length cDNAs.</title>
        <authorList>
            <person name="Soderlund C."/>
            <person name="Descour A."/>
            <person name="Kudrna D."/>
            <person name="Bomhoff M."/>
            <person name="Boyd L."/>
            <person name="Currie J."/>
            <person name="Angelova A."/>
            <person name="Collura K."/>
            <person name="Wissotski M."/>
            <person name="Ashley E."/>
            <person name="Morrow D."/>
            <person name="Fernandes J."/>
            <person name="Walbot V."/>
            <person name="Yu Y."/>
        </authorList>
    </citation>
    <scope>NUCLEOTIDE SEQUENCE</scope>
    <source>
        <strain evidence="9">B73</strain>
    </source>
</reference>
<dbReference type="InterPro" id="IPR002068">
    <property type="entry name" value="A-crystallin/Hsp20_dom"/>
</dbReference>
<feature type="transmembrane region" description="Helical" evidence="7">
    <location>
        <begin position="300"/>
        <end position="320"/>
    </location>
</feature>
<feature type="region of interest" description="Disordered" evidence="6">
    <location>
        <begin position="92"/>
        <end position="277"/>
    </location>
</feature>
<evidence type="ECO:0000313" key="10">
    <source>
        <dbReference type="EnsemblPlants" id="Zm00001eb218280_P002"/>
    </source>
</evidence>
<feature type="compositionally biased region" description="Basic and acidic residues" evidence="6">
    <location>
        <begin position="236"/>
        <end position="277"/>
    </location>
</feature>
<dbReference type="HOGENOM" id="CLU_077809_0_0_1"/>
<feature type="domain" description="SHSP" evidence="8">
    <location>
        <begin position="5"/>
        <end position="112"/>
    </location>
</feature>
<protein>
    <recommendedName>
        <fullName evidence="8">SHSP domain-containing protein</fullName>
    </recommendedName>
</protein>
<name>C0P4A5_MAIZE</name>
<dbReference type="GO" id="GO:0006952">
    <property type="term" value="P:defense response"/>
    <property type="evidence" value="ECO:0007669"/>
    <property type="project" value="UniProtKB-KW"/>
</dbReference>
<keyword evidence="7" id="KW-1133">Transmembrane helix</keyword>
<keyword evidence="3" id="KW-0611">Plant defense</keyword>
<evidence type="ECO:0000256" key="7">
    <source>
        <dbReference type="SAM" id="Phobius"/>
    </source>
</evidence>
<dbReference type="Gramene" id="Zm00001eb218280_T002">
    <property type="protein sequence ID" value="Zm00001eb218280_P002"/>
    <property type="gene ID" value="Zm00001eb218280"/>
</dbReference>
<evidence type="ECO:0007829" key="12">
    <source>
        <dbReference type="PeptideAtlas" id="C0P4A5"/>
    </source>
</evidence>
<feature type="compositionally biased region" description="Low complexity" evidence="6">
    <location>
        <begin position="120"/>
        <end position="131"/>
    </location>
</feature>
<dbReference type="GO" id="GO:0005886">
    <property type="term" value="C:plasma membrane"/>
    <property type="evidence" value="ECO:0007669"/>
    <property type="project" value="UniProtKB-SubCell"/>
</dbReference>
<comment type="similarity">
    <text evidence="4 5">Belongs to the small heat shock protein (HSP20) family.</text>
</comment>
<dbReference type="EMBL" id="BT063124">
    <property type="protein sequence ID" value="ACN27821.1"/>
    <property type="molecule type" value="mRNA"/>
</dbReference>
<feature type="compositionally biased region" description="Pro residues" evidence="6">
    <location>
        <begin position="132"/>
        <end position="160"/>
    </location>
</feature>
<dbReference type="GeneID" id="100382094"/>
<dbReference type="EnsemblPlants" id="Zm00001eb218280_T002">
    <property type="protein sequence ID" value="Zm00001eb218280_P002"/>
    <property type="gene ID" value="Zm00001eb218280"/>
</dbReference>
<dbReference type="Pfam" id="PF00011">
    <property type="entry name" value="HSP20"/>
    <property type="match status" value="1"/>
</dbReference>
<accession>C0P4A5</accession>
<evidence type="ECO:0000256" key="5">
    <source>
        <dbReference type="RuleBase" id="RU003616"/>
    </source>
</evidence>
<reference evidence="10" key="4">
    <citation type="submission" date="2021-05" db="UniProtKB">
        <authorList>
            <consortium name="EnsemblPlants"/>
        </authorList>
    </citation>
    <scope>IDENTIFICATION</scope>
    <source>
        <strain evidence="10">cv. B73</strain>
    </source>
</reference>
<keyword evidence="7" id="KW-0812">Transmembrane</keyword>
<evidence type="ECO:0000256" key="3">
    <source>
        <dbReference type="ARBA" id="ARBA00022821"/>
    </source>
</evidence>
<dbReference type="PANTHER" id="PTHR43670">
    <property type="entry name" value="HEAT SHOCK PROTEIN 26"/>
    <property type="match status" value="1"/>
</dbReference>
<evidence type="ECO:0000256" key="1">
    <source>
        <dbReference type="ARBA" id="ARBA00004162"/>
    </source>
</evidence>
<dbReference type="ExpressionAtlas" id="C0P4A5">
    <property type="expression patterns" value="baseline and differential"/>
</dbReference>
<dbReference type="KEGG" id="zma:100382094"/>
<dbReference type="InterPro" id="IPR008978">
    <property type="entry name" value="HSP20-like_chaperone"/>
</dbReference>
<dbReference type="PANTHER" id="PTHR43670:SF64">
    <property type="entry name" value="SHSP DOMAIN-CONTAINING PROTEIN"/>
    <property type="match status" value="1"/>
</dbReference>
<organism evidence="9">
    <name type="scientific">Zea mays</name>
    <name type="common">Maize</name>
    <dbReference type="NCBI Taxonomy" id="4577"/>
    <lineage>
        <taxon>Eukaryota</taxon>
        <taxon>Viridiplantae</taxon>
        <taxon>Streptophyta</taxon>
        <taxon>Embryophyta</taxon>
        <taxon>Tracheophyta</taxon>
        <taxon>Spermatophyta</taxon>
        <taxon>Magnoliopsida</taxon>
        <taxon>Liliopsida</taxon>
        <taxon>Poales</taxon>
        <taxon>Poaceae</taxon>
        <taxon>PACMAD clade</taxon>
        <taxon>Panicoideae</taxon>
        <taxon>Andropogonodae</taxon>
        <taxon>Andropogoneae</taxon>
        <taxon>Tripsacinae</taxon>
        <taxon>Zea</taxon>
    </lineage>
</organism>
<evidence type="ECO:0000256" key="6">
    <source>
        <dbReference type="SAM" id="MobiDB-lite"/>
    </source>
</evidence>
<dbReference type="PROSITE" id="PS01031">
    <property type="entry name" value="SHSP"/>
    <property type="match status" value="1"/>
</dbReference>
<keyword evidence="2" id="KW-1003">Cell membrane</keyword>
<keyword evidence="11" id="KW-1185">Reference proteome</keyword>
<reference evidence="11" key="2">
    <citation type="journal article" date="2009" name="Science">
        <title>The B73 maize genome: complexity, diversity, and dynamics.</title>
        <authorList>
            <person name="Schnable P.S."/>
            <person name="Ware D."/>
            <person name="Fulton R.S."/>
            <person name="Stein J.C."/>
            <person name="Wei F."/>
            <person name="Pasternak S."/>
            <person name="Liang C."/>
            <person name="Zhang J."/>
            <person name="Fulton L."/>
            <person name="Graves T.A."/>
            <person name="Minx P."/>
            <person name="Reily A.D."/>
            <person name="Courtney L."/>
            <person name="Kruchowski S.S."/>
            <person name="Tomlinson C."/>
            <person name="Strong C."/>
            <person name="Delehaunty K."/>
            <person name="Fronick C."/>
            <person name="Courtney B."/>
            <person name="Rock S.M."/>
            <person name="Belter E."/>
            <person name="Du F."/>
            <person name="Kim K."/>
            <person name="Abbott R.M."/>
            <person name="Cotton M."/>
            <person name="Levy A."/>
            <person name="Marchetto P."/>
            <person name="Ochoa K."/>
            <person name="Jackson S.M."/>
            <person name="Gillam B."/>
            <person name="Chen W."/>
            <person name="Yan L."/>
            <person name="Higginbotham J."/>
            <person name="Cardenas M."/>
            <person name="Waligorski J."/>
            <person name="Applebaum E."/>
            <person name="Phelps L."/>
            <person name="Falcone J."/>
            <person name="Kanchi K."/>
            <person name="Thane T."/>
            <person name="Scimone A."/>
            <person name="Thane N."/>
            <person name="Henke J."/>
            <person name="Wang T."/>
            <person name="Ruppert J."/>
            <person name="Shah N."/>
            <person name="Rotter K."/>
            <person name="Hodges J."/>
            <person name="Ingenthron E."/>
            <person name="Cordes M."/>
            <person name="Kohlberg S."/>
            <person name="Sgro J."/>
            <person name="Delgado B."/>
            <person name="Mead K."/>
            <person name="Chinwalla A."/>
            <person name="Leonard S."/>
            <person name="Crouse K."/>
            <person name="Collura K."/>
            <person name="Kudrna D."/>
            <person name="Currie J."/>
            <person name="He R."/>
            <person name="Angelova A."/>
            <person name="Rajasekar S."/>
            <person name="Mueller T."/>
            <person name="Lomeli R."/>
            <person name="Scara G."/>
            <person name="Ko A."/>
            <person name="Delaney K."/>
            <person name="Wissotski M."/>
            <person name="Lopez G."/>
            <person name="Campos D."/>
            <person name="Braidotti M."/>
            <person name="Ashley E."/>
            <person name="Golser W."/>
            <person name="Kim H."/>
            <person name="Lee S."/>
            <person name="Lin J."/>
            <person name="Dujmic Z."/>
            <person name="Kim W."/>
            <person name="Talag J."/>
            <person name="Zuccolo A."/>
            <person name="Fan C."/>
            <person name="Sebastian A."/>
            <person name="Kramer M."/>
            <person name="Spiegel L."/>
            <person name="Nascimento L."/>
            <person name="Zutavern T."/>
            <person name="Miller B."/>
            <person name="Ambroise C."/>
            <person name="Muller S."/>
            <person name="Spooner W."/>
            <person name="Narechania A."/>
            <person name="Ren L."/>
            <person name="Wei S."/>
            <person name="Kumari S."/>
            <person name="Faga B."/>
            <person name="Levy M.J."/>
            <person name="McMahan L."/>
            <person name="Van Buren P."/>
            <person name="Vaughn M.W."/>
            <person name="Ying K."/>
            <person name="Yeh C.-T."/>
            <person name="Emrich S.J."/>
            <person name="Jia Y."/>
            <person name="Kalyanaraman A."/>
            <person name="Hsia A.-P."/>
            <person name="Barbazuk W.B."/>
            <person name="Baucom R.S."/>
            <person name="Brutnell T.P."/>
            <person name="Carpita N.C."/>
            <person name="Chaparro C."/>
            <person name="Chia J.-M."/>
            <person name="Deragon J.-M."/>
            <person name="Estill J.C."/>
            <person name="Fu Y."/>
            <person name="Jeddeloh J.A."/>
            <person name="Han Y."/>
            <person name="Lee H."/>
            <person name="Li P."/>
            <person name="Lisch D.R."/>
            <person name="Liu S."/>
            <person name="Liu Z."/>
            <person name="Nagel D.H."/>
            <person name="McCann M.C."/>
            <person name="SanMiguel P."/>
            <person name="Myers A.M."/>
            <person name="Nettleton D."/>
            <person name="Nguyen J."/>
            <person name="Penning B.W."/>
            <person name="Ponnala L."/>
            <person name="Schneider K.L."/>
            <person name="Schwartz D.C."/>
            <person name="Sharma A."/>
            <person name="Soderlund C."/>
            <person name="Springer N.M."/>
            <person name="Sun Q."/>
            <person name="Wang H."/>
            <person name="Waterman M."/>
            <person name="Westerman R."/>
            <person name="Wolfgruber T.K."/>
            <person name="Yang L."/>
            <person name="Yu Y."/>
            <person name="Zhang L."/>
            <person name="Zhou S."/>
            <person name="Zhu Q."/>
            <person name="Bennetzen J.L."/>
            <person name="Dawe R.K."/>
            <person name="Jiang J."/>
            <person name="Jiang N."/>
            <person name="Presting G.G."/>
            <person name="Wessler S.R."/>
            <person name="Aluru S."/>
            <person name="Martienssen R.A."/>
            <person name="Clifton S.W."/>
            <person name="McCombie W.R."/>
            <person name="Wing R.A."/>
            <person name="Wilson R.K."/>
        </authorList>
    </citation>
    <scope>NUCLEOTIDE SEQUENCE [LARGE SCALE GENOMIC DNA]</scope>
    <source>
        <strain evidence="11">cv. B73</strain>
    </source>
</reference>
<sequence length="342" mass="36836">MANNRIFDEYNPAVEWSRSDEADAVRISLPGFKREDIRVLVDSHGHLRTRGERHIAGNRWSRFQTDVDLPANCNADGIRAKFENDRLTITLPKSTSSAPIPAPPQRPHVKAPSTSSERLPPVIAKPVARPAAPRPLVPPAAPLAPPPSVKPPAEPRPSMPKNPYASVPAPAPAPAPAPQVEQPATTTKPAEPRPSMPKNPYASVPAPAPAPAPAPQVEQPATTTKPAESSLGAVQRPKEQEDRQRKREEEGKMAEDRKETVQEKDTVTEQHQQQEEKAMLAEKEMAFANQPGPAFASRGLLMNVAIAVVVLLGVTVHLWLSLRNATGGAGEHGHGPRADGGR</sequence>
<keyword evidence="12" id="KW-1267">Proteomics identification</keyword>
<dbReference type="AlphaFoldDB" id="C0P4A5"/>
<evidence type="ECO:0000256" key="4">
    <source>
        <dbReference type="PROSITE-ProRule" id="PRU00285"/>
    </source>
</evidence>
<comment type="subcellular location">
    <subcellularLocation>
        <location evidence="1">Cell membrane</location>
        <topology evidence="1">Single-pass membrane protein</topology>
    </subcellularLocation>
</comment>
<evidence type="ECO:0000313" key="11">
    <source>
        <dbReference type="Proteomes" id="UP000007305"/>
    </source>
</evidence>
<evidence type="ECO:0000259" key="8">
    <source>
        <dbReference type="PROSITE" id="PS01031"/>
    </source>
</evidence>
<dbReference type="Gene3D" id="2.60.40.790">
    <property type="match status" value="1"/>
</dbReference>
<gene>
    <name evidence="10" type="primary">LOC100382094</name>
</gene>
<evidence type="ECO:0000313" key="9">
    <source>
        <dbReference type="EMBL" id="ACN27821.1"/>
    </source>
</evidence>
<dbReference type="SUPFAM" id="SSF49764">
    <property type="entry name" value="HSP20-like chaperones"/>
    <property type="match status" value="1"/>
</dbReference>
<dbReference type="GO" id="GO:0034605">
    <property type="term" value="P:cellular response to heat"/>
    <property type="evidence" value="ECO:0000318"/>
    <property type="project" value="GO_Central"/>
</dbReference>
<keyword evidence="7" id="KW-0472">Membrane</keyword>
<dbReference type="RefSeq" id="NP_001168326.1">
    <property type="nucleotide sequence ID" value="NM_001174855.1"/>
</dbReference>